<comment type="caution">
    <text evidence="2">The sequence shown here is derived from an EMBL/GenBank/DDBJ whole genome shotgun (WGS) entry which is preliminary data.</text>
</comment>
<proteinExistence type="predicted"/>
<accession>A0A9D3WD89</accession>
<evidence type="ECO:0000313" key="3">
    <source>
        <dbReference type="Proteomes" id="UP000828251"/>
    </source>
</evidence>
<evidence type="ECO:0000259" key="1">
    <source>
        <dbReference type="Pfam" id="PF10536"/>
    </source>
</evidence>
<dbReference type="PANTHER" id="PTHR46033">
    <property type="entry name" value="PROTEIN MAIN-LIKE 2"/>
    <property type="match status" value="1"/>
</dbReference>
<dbReference type="OrthoDB" id="1421598at2759"/>
<gene>
    <name evidence="2" type="ORF">J1N35_004280</name>
</gene>
<sequence length="135" mass="15003">MVVSLIRFDDKHISATQLVMVDDHILEGFIHNMGKPAILEICGHLQAFRFLHASRMFGGCKLDLQLISALVERWKPETHTFHLQRGKCTITLEGVALQLGLTIDGLVITGLAKSLCQSLLGKISNKFESGRMSMN</sequence>
<name>A0A9D3WD89_9ROSI</name>
<dbReference type="InterPro" id="IPR019557">
    <property type="entry name" value="AminoTfrase-like_pln_mobile"/>
</dbReference>
<dbReference type="Pfam" id="PF10536">
    <property type="entry name" value="PMD"/>
    <property type="match status" value="1"/>
</dbReference>
<dbReference type="Proteomes" id="UP000828251">
    <property type="component" value="Unassembled WGS sequence"/>
</dbReference>
<dbReference type="PANTHER" id="PTHR46033:SF8">
    <property type="entry name" value="PROTEIN MAINTENANCE OF MERISTEMS-LIKE"/>
    <property type="match status" value="1"/>
</dbReference>
<reference evidence="2 3" key="1">
    <citation type="journal article" date="2021" name="Plant Biotechnol. J.">
        <title>Multi-omics assisted identification of the key and species-specific regulatory components of drought-tolerant mechanisms in Gossypium stocksii.</title>
        <authorList>
            <person name="Yu D."/>
            <person name="Ke L."/>
            <person name="Zhang D."/>
            <person name="Wu Y."/>
            <person name="Sun Y."/>
            <person name="Mei J."/>
            <person name="Sun J."/>
            <person name="Sun Y."/>
        </authorList>
    </citation>
    <scope>NUCLEOTIDE SEQUENCE [LARGE SCALE GENOMIC DNA]</scope>
    <source>
        <strain evidence="3">cv. E1</strain>
        <tissue evidence="2">Leaf</tissue>
    </source>
</reference>
<feature type="domain" description="Aminotransferase-like plant mobile" evidence="1">
    <location>
        <begin position="55"/>
        <end position="126"/>
    </location>
</feature>
<dbReference type="InterPro" id="IPR044824">
    <property type="entry name" value="MAIN-like"/>
</dbReference>
<dbReference type="AlphaFoldDB" id="A0A9D3WD89"/>
<protein>
    <recommendedName>
        <fullName evidence="1">Aminotransferase-like plant mobile domain-containing protein</fullName>
    </recommendedName>
</protein>
<organism evidence="2 3">
    <name type="scientific">Gossypium stocksii</name>
    <dbReference type="NCBI Taxonomy" id="47602"/>
    <lineage>
        <taxon>Eukaryota</taxon>
        <taxon>Viridiplantae</taxon>
        <taxon>Streptophyta</taxon>
        <taxon>Embryophyta</taxon>
        <taxon>Tracheophyta</taxon>
        <taxon>Spermatophyta</taxon>
        <taxon>Magnoliopsida</taxon>
        <taxon>eudicotyledons</taxon>
        <taxon>Gunneridae</taxon>
        <taxon>Pentapetalae</taxon>
        <taxon>rosids</taxon>
        <taxon>malvids</taxon>
        <taxon>Malvales</taxon>
        <taxon>Malvaceae</taxon>
        <taxon>Malvoideae</taxon>
        <taxon>Gossypium</taxon>
    </lineage>
</organism>
<dbReference type="GO" id="GO:0010073">
    <property type="term" value="P:meristem maintenance"/>
    <property type="evidence" value="ECO:0007669"/>
    <property type="project" value="InterPro"/>
</dbReference>
<keyword evidence="3" id="KW-1185">Reference proteome</keyword>
<dbReference type="EMBL" id="JAIQCV010000002">
    <property type="protein sequence ID" value="KAH1121120.1"/>
    <property type="molecule type" value="Genomic_DNA"/>
</dbReference>
<evidence type="ECO:0000313" key="2">
    <source>
        <dbReference type="EMBL" id="KAH1121120.1"/>
    </source>
</evidence>